<dbReference type="AlphaFoldDB" id="A0A1Z1WRY2"/>
<organism evidence="1 2">
    <name type="scientific">Streptomyces alboflavus</name>
    <dbReference type="NCBI Taxonomy" id="67267"/>
    <lineage>
        <taxon>Bacteria</taxon>
        <taxon>Bacillati</taxon>
        <taxon>Actinomycetota</taxon>
        <taxon>Actinomycetes</taxon>
        <taxon>Kitasatosporales</taxon>
        <taxon>Streptomycetaceae</taxon>
        <taxon>Streptomyces</taxon>
    </lineage>
</organism>
<dbReference type="KEGG" id="salf:SMD44_08641"/>
<evidence type="ECO:0000313" key="1">
    <source>
        <dbReference type="EMBL" id="ARX89154.1"/>
    </source>
</evidence>
<protein>
    <submittedName>
        <fullName evidence="1">Penicillin-binding protein</fullName>
    </submittedName>
</protein>
<evidence type="ECO:0000313" key="2">
    <source>
        <dbReference type="Proteomes" id="UP000195880"/>
    </source>
</evidence>
<proteinExistence type="predicted"/>
<keyword evidence="2" id="KW-1185">Reference proteome</keyword>
<name>A0A1Z1WRY2_9ACTN</name>
<sequence length="26" mass="3024">MTGTFIQRAYLELWALAQTAQPRRDS</sequence>
<gene>
    <name evidence="1" type="ORF">SMD44_08641</name>
</gene>
<dbReference type="Proteomes" id="UP000195880">
    <property type="component" value="Chromosome"/>
</dbReference>
<reference evidence="1 2" key="1">
    <citation type="submission" date="2017-05" db="EMBL/GenBank/DDBJ databases">
        <title>Streptomyces alboflavus Genome sequencing and assembly.</title>
        <authorList>
            <person name="Wang Y."/>
            <person name="Du B."/>
            <person name="Ding Y."/>
            <person name="Liu H."/>
            <person name="Hou Q."/>
            <person name="Liu K."/>
            <person name="Wang C."/>
            <person name="Yao L."/>
        </authorList>
    </citation>
    <scope>NUCLEOTIDE SEQUENCE [LARGE SCALE GENOMIC DNA]</scope>
    <source>
        <strain evidence="1 2">MDJK44</strain>
    </source>
</reference>
<dbReference type="EMBL" id="CP021748">
    <property type="protein sequence ID" value="ARX89154.1"/>
    <property type="molecule type" value="Genomic_DNA"/>
</dbReference>
<accession>A0A1Z1WRY2</accession>